<feature type="transmembrane region" description="Helical" evidence="6">
    <location>
        <begin position="251"/>
        <end position="272"/>
    </location>
</feature>
<feature type="transmembrane region" description="Helical" evidence="6">
    <location>
        <begin position="460"/>
        <end position="484"/>
    </location>
</feature>
<comment type="subcellular location">
    <subcellularLocation>
        <location evidence="1">Membrane</location>
        <topology evidence="1">Multi-pass membrane protein</topology>
    </subcellularLocation>
</comment>
<evidence type="ECO:0000256" key="5">
    <source>
        <dbReference type="SAM" id="MobiDB-lite"/>
    </source>
</evidence>
<sequence length="592" mass="64643">MANTADVNNTDGQTDSNVNRQTDVTNVNEQTDVKNVNGQTDVKNVNEQTDVDNANGPTDVNKTNEQKDINNVNEMHINIVGGQTSINNTGGNVSLCMEVKMESSVSDEKKWERSGTIYQILMALCANVVVLGPAMGFGYSAVAEPAMMNPKNSDDLRLDAVQANWMATVSALGTPIGCLLSSAVMGRGRKISMFVTSFISMAGWVTIYMSNSYTQILIGRAISGISTGMASVPTTVYVAEIAGPKWRGTMVTWTSISIALGVLIVYIFGYIIKDDWRLVALLCALFPLCAIALTLLVVPETPLWLRDQNRPEEALEIMKRFRGIPKDQPATAEVLFELKPRPQKKNQNILKHLVKRSSLVPFGIMIAFFFFQQFSGIFVVIYNAVAIMAKSGVKVDPYLGAVLIGVARFIASLLTAGVSRKFGRRIPSMISGIGMTIFMGGLSLYLFLAEKGTVMADNGVVPVICMVMYIFTSTLGFLVMPFAMVGEVYPSKVKDILSGSTVCLGYLFSAVTVKTYPDMLAQMSMHGVFLFFAIVSLVGVVFILFFLPETKGKTLREIEDMFSMKKKAFELQTTEGIIGERVAPTSVGLLRN</sequence>
<keyword evidence="2 6" id="KW-0812">Transmembrane</keyword>
<feature type="transmembrane region" description="Helical" evidence="6">
    <location>
        <begin position="162"/>
        <end position="184"/>
    </location>
</feature>
<feature type="transmembrane region" description="Helical" evidence="6">
    <location>
        <begin position="430"/>
        <end position="448"/>
    </location>
</feature>
<evidence type="ECO:0000256" key="3">
    <source>
        <dbReference type="ARBA" id="ARBA00022989"/>
    </source>
</evidence>
<dbReference type="OrthoDB" id="6612291at2759"/>
<accession>A0A6I9WAB6</accession>
<feature type="transmembrane region" description="Helical" evidence="6">
    <location>
        <begin position="120"/>
        <end position="142"/>
    </location>
</feature>
<feature type="transmembrane region" description="Helical" evidence="6">
    <location>
        <begin position="278"/>
        <end position="298"/>
    </location>
</feature>
<dbReference type="GO" id="GO:0016020">
    <property type="term" value="C:membrane"/>
    <property type="evidence" value="ECO:0007669"/>
    <property type="project" value="UniProtKB-SubCell"/>
</dbReference>
<evidence type="ECO:0000313" key="9">
    <source>
        <dbReference type="RefSeq" id="XP_011635784.1"/>
    </source>
</evidence>
<dbReference type="InterPro" id="IPR005828">
    <property type="entry name" value="MFS_sugar_transport-like"/>
</dbReference>
<keyword evidence="8" id="KW-1185">Reference proteome</keyword>
<dbReference type="InterPro" id="IPR050549">
    <property type="entry name" value="MFS_Trehalose_Transporter"/>
</dbReference>
<feature type="transmembrane region" description="Helical" evidence="6">
    <location>
        <begin position="191"/>
        <end position="210"/>
    </location>
</feature>
<dbReference type="RefSeq" id="XP_011635784.1">
    <property type="nucleotide sequence ID" value="XM_011637482.2"/>
</dbReference>
<dbReference type="KEGG" id="pbar:105426320"/>
<evidence type="ECO:0000256" key="4">
    <source>
        <dbReference type="ARBA" id="ARBA00023136"/>
    </source>
</evidence>
<feature type="transmembrane region" description="Helical" evidence="6">
    <location>
        <begin position="528"/>
        <end position="547"/>
    </location>
</feature>
<dbReference type="PROSITE" id="PS50850">
    <property type="entry name" value="MFS"/>
    <property type="match status" value="1"/>
</dbReference>
<dbReference type="PANTHER" id="PTHR48021">
    <property type="match status" value="1"/>
</dbReference>
<dbReference type="Proteomes" id="UP000504615">
    <property type="component" value="Unplaced"/>
</dbReference>
<dbReference type="SUPFAM" id="SSF103473">
    <property type="entry name" value="MFS general substrate transporter"/>
    <property type="match status" value="1"/>
</dbReference>
<feature type="transmembrane region" description="Helical" evidence="6">
    <location>
        <begin position="359"/>
        <end position="385"/>
    </location>
</feature>
<dbReference type="PANTHER" id="PTHR48021:SF89">
    <property type="entry name" value="FI02132P-RELATED"/>
    <property type="match status" value="1"/>
</dbReference>
<evidence type="ECO:0000313" key="8">
    <source>
        <dbReference type="Proteomes" id="UP000504615"/>
    </source>
</evidence>
<proteinExistence type="predicted"/>
<reference evidence="9" key="1">
    <citation type="submission" date="2025-08" db="UniProtKB">
        <authorList>
            <consortium name="RefSeq"/>
        </authorList>
    </citation>
    <scope>IDENTIFICATION</scope>
</reference>
<feature type="compositionally biased region" description="Polar residues" evidence="5">
    <location>
        <begin position="1"/>
        <end position="61"/>
    </location>
</feature>
<dbReference type="Gene3D" id="1.20.1250.20">
    <property type="entry name" value="MFS general substrate transporter like domains"/>
    <property type="match status" value="1"/>
</dbReference>
<evidence type="ECO:0000256" key="1">
    <source>
        <dbReference type="ARBA" id="ARBA00004141"/>
    </source>
</evidence>
<gene>
    <name evidence="9" type="primary">LOC105426320</name>
</gene>
<dbReference type="PROSITE" id="PS00217">
    <property type="entry name" value="SUGAR_TRANSPORT_2"/>
    <property type="match status" value="1"/>
</dbReference>
<feature type="transmembrane region" description="Helical" evidence="6">
    <location>
        <begin position="496"/>
        <end position="516"/>
    </location>
</feature>
<dbReference type="InterPro" id="IPR020846">
    <property type="entry name" value="MFS_dom"/>
</dbReference>
<feature type="transmembrane region" description="Helical" evidence="6">
    <location>
        <begin position="216"/>
        <end position="239"/>
    </location>
</feature>
<dbReference type="AlphaFoldDB" id="A0A6I9WAB6"/>
<evidence type="ECO:0000256" key="2">
    <source>
        <dbReference type="ARBA" id="ARBA00022692"/>
    </source>
</evidence>
<keyword evidence="3 6" id="KW-1133">Transmembrane helix</keyword>
<dbReference type="InterPro" id="IPR005829">
    <property type="entry name" value="Sugar_transporter_CS"/>
</dbReference>
<dbReference type="FunFam" id="1.20.1250.20:FF:000249">
    <property type="entry name" value="facilitated trehalose transporter Tret1"/>
    <property type="match status" value="1"/>
</dbReference>
<protein>
    <submittedName>
        <fullName evidence="9">Facilitated trehalose transporter Tret1-2 homolog isoform X1</fullName>
    </submittedName>
</protein>
<feature type="domain" description="Major facilitator superfamily (MFS) profile" evidence="7">
    <location>
        <begin position="124"/>
        <end position="551"/>
    </location>
</feature>
<evidence type="ECO:0000259" key="7">
    <source>
        <dbReference type="PROSITE" id="PS50850"/>
    </source>
</evidence>
<dbReference type="GO" id="GO:0022857">
    <property type="term" value="F:transmembrane transporter activity"/>
    <property type="evidence" value="ECO:0007669"/>
    <property type="project" value="InterPro"/>
</dbReference>
<keyword evidence="4 6" id="KW-0472">Membrane</keyword>
<feature type="transmembrane region" description="Helical" evidence="6">
    <location>
        <begin position="397"/>
        <end position="418"/>
    </location>
</feature>
<dbReference type="InterPro" id="IPR036259">
    <property type="entry name" value="MFS_trans_sf"/>
</dbReference>
<organism evidence="8 9">
    <name type="scientific">Pogonomyrmex barbatus</name>
    <name type="common">red harvester ant</name>
    <dbReference type="NCBI Taxonomy" id="144034"/>
    <lineage>
        <taxon>Eukaryota</taxon>
        <taxon>Metazoa</taxon>
        <taxon>Ecdysozoa</taxon>
        <taxon>Arthropoda</taxon>
        <taxon>Hexapoda</taxon>
        <taxon>Insecta</taxon>
        <taxon>Pterygota</taxon>
        <taxon>Neoptera</taxon>
        <taxon>Endopterygota</taxon>
        <taxon>Hymenoptera</taxon>
        <taxon>Apocrita</taxon>
        <taxon>Aculeata</taxon>
        <taxon>Formicoidea</taxon>
        <taxon>Formicidae</taxon>
        <taxon>Myrmicinae</taxon>
        <taxon>Pogonomyrmex</taxon>
    </lineage>
</organism>
<name>A0A6I9WAB6_9HYME</name>
<evidence type="ECO:0000256" key="6">
    <source>
        <dbReference type="SAM" id="Phobius"/>
    </source>
</evidence>
<dbReference type="GeneID" id="105426320"/>
<feature type="region of interest" description="Disordered" evidence="5">
    <location>
        <begin position="1"/>
        <end position="64"/>
    </location>
</feature>
<dbReference type="Pfam" id="PF00083">
    <property type="entry name" value="Sugar_tr"/>
    <property type="match status" value="1"/>
</dbReference>